<name>A0A542W0N1_ZYMMB</name>
<dbReference type="GO" id="GO:0045259">
    <property type="term" value="C:proton-transporting ATP synthase complex"/>
    <property type="evidence" value="ECO:0007669"/>
    <property type="project" value="UniProtKB-UniRule"/>
</dbReference>
<dbReference type="PIRSF" id="PIRSF032126">
    <property type="entry name" value="F0F1_ATP_synthase_subunit_I"/>
    <property type="match status" value="1"/>
</dbReference>
<protein>
    <recommendedName>
        <fullName evidence="1">ATP synthase protein I</fullName>
    </recommendedName>
</protein>
<evidence type="ECO:0000256" key="3">
    <source>
        <dbReference type="SAM" id="Phobius"/>
    </source>
</evidence>
<accession>A0A542W0N1</accession>
<comment type="similarity">
    <text evidence="1">Belongs to the bacterial AtpI family.</text>
</comment>
<feature type="region of interest" description="Disordered" evidence="2">
    <location>
        <begin position="24"/>
        <end position="43"/>
    </location>
</feature>
<dbReference type="InterPro" id="IPR032820">
    <property type="entry name" value="ATPase_put"/>
</dbReference>
<keyword evidence="1" id="KW-0813">Transport</keyword>
<dbReference type="EMBL" id="VFOF01000001">
    <property type="protein sequence ID" value="TQL17126.1"/>
    <property type="molecule type" value="Genomic_DNA"/>
</dbReference>
<keyword evidence="1" id="KW-0375">Hydrogen ion transport</keyword>
<evidence type="ECO:0000313" key="5">
    <source>
        <dbReference type="Proteomes" id="UP000316887"/>
    </source>
</evidence>
<evidence type="ECO:0000256" key="2">
    <source>
        <dbReference type="SAM" id="MobiDB-lite"/>
    </source>
</evidence>
<evidence type="ECO:0000313" key="4">
    <source>
        <dbReference type="EMBL" id="TQL17126.1"/>
    </source>
</evidence>
<evidence type="ECO:0000256" key="1">
    <source>
        <dbReference type="PIRNR" id="PIRNR032126"/>
    </source>
</evidence>
<keyword evidence="1 3" id="KW-0472">Membrane</keyword>
<dbReference type="RefSeq" id="WP_141919496.1">
    <property type="nucleotide sequence ID" value="NZ_VFOF01000001.1"/>
</dbReference>
<comment type="function">
    <text evidence="1">A possible function for this protein is to guide the assembly of the membrane sector of the ATPase enzyme complex.</text>
</comment>
<dbReference type="AlphaFoldDB" id="A0A542W0N1"/>
<keyword evidence="1" id="KW-0406">Ion transport</keyword>
<gene>
    <name evidence="4" type="ORF">FBY58_0687</name>
</gene>
<proteinExistence type="inferred from homology"/>
<dbReference type="InterPro" id="IPR016989">
    <property type="entry name" value="Atp1_alphaprobac"/>
</dbReference>
<dbReference type="Proteomes" id="UP000316887">
    <property type="component" value="Unassembled WGS sequence"/>
</dbReference>
<comment type="caution">
    <text evidence="4">The sequence shown here is derived from an EMBL/GenBank/DDBJ whole genome shotgun (WGS) entry which is preliminary data.</text>
</comment>
<reference evidence="4 5" key="1">
    <citation type="submission" date="2019-06" db="EMBL/GenBank/DDBJ databases">
        <title>Genome sequencing of Zymomonas mobilis strains for genetic engineering and biofuel applications.</title>
        <authorList>
            <person name="Teravest M."/>
        </authorList>
    </citation>
    <scope>NUCLEOTIDE SEQUENCE [LARGE SCALE GENOMIC DNA]</scope>
    <source>
        <strain evidence="4 5">AN0101</strain>
    </source>
</reference>
<keyword evidence="3" id="KW-0812">Transmembrane</keyword>
<dbReference type="Pfam" id="PF09527">
    <property type="entry name" value="ATPase_gene1"/>
    <property type="match status" value="1"/>
</dbReference>
<feature type="transmembrane region" description="Helical" evidence="3">
    <location>
        <begin position="79"/>
        <end position="97"/>
    </location>
</feature>
<dbReference type="GO" id="GO:1902600">
    <property type="term" value="P:proton transmembrane transport"/>
    <property type="evidence" value="ECO:0007669"/>
    <property type="project" value="UniProtKB-KW"/>
</dbReference>
<organism evidence="4 5">
    <name type="scientific">Zymomonas mobilis</name>
    <dbReference type="NCBI Taxonomy" id="542"/>
    <lineage>
        <taxon>Bacteria</taxon>
        <taxon>Pseudomonadati</taxon>
        <taxon>Pseudomonadota</taxon>
        <taxon>Alphaproteobacteria</taxon>
        <taxon>Sphingomonadales</taxon>
        <taxon>Zymomonadaceae</taxon>
        <taxon>Zymomonas</taxon>
    </lineage>
</organism>
<keyword evidence="3" id="KW-1133">Transmembrane helix</keyword>
<dbReference type="OrthoDB" id="15401at2"/>
<sequence length="105" mass="11405">MVSNDSNKGLGPQDPRMAELEAMLATSRRDSESRQAKANKPAAKGFAQGNRVLTEMIAGPAGGGLIGWLFDRLIGTKPIFLIIFLLLGVCIAFRNVVRISREHPE</sequence>